<accession>K1RQE7</accession>
<dbReference type="GO" id="GO:0006260">
    <property type="term" value="P:DNA replication"/>
    <property type="evidence" value="ECO:0007669"/>
    <property type="project" value="InterPro"/>
</dbReference>
<feature type="region of interest" description="Disordered" evidence="1">
    <location>
        <begin position="87"/>
        <end position="112"/>
    </location>
</feature>
<dbReference type="SUPFAM" id="SSF57783">
    <property type="entry name" value="Zinc beta-ribbon"/>
    <property type="match status" value="1"/>
</dbReference>
<feature type="non-terminal residue" evidence="2">
    <location>
        <position position="112"/>
    </location>
</feature>
<protein>
    <recommendedName>
        <fullName evidence="3">DUF3991 domain-containing protein</fullName>
    </recommendedName>
</protein>
<dbReference type="InterPro" id="IPR036977">
    <property type="entry name" value="DNA_primase_Znf_CHC2"/>
</dbReference>
<gene>
    <name evidence="2" type="ORF">OBE_16667</name>
</gene>
<sequence>MMKMQYTEEQIARANQTDLVSFLNEQGEQLVKSGREYRWKKHDSVTISGNRWYRHSQSKGGYPVDFVMEFYYATFPEAVKMLIGEEGEGRQKSCPAPSKDFPITGENEDNEK</sequence>
<proteinExistence type="predicted"/>
<dbReference type="EMBL" id="AJWZ01011279">
    <property type="protein sequence ID" value="EKC45794.1"/>
    <property type="molecule type" value="Genomic_DNA"/>
</dbReference>
<dbReference type="AlphaFoldDB" id="K1RQE7"/>
<organism evidence="2">
    <name type="scientific">human gut metagenome</name>
    <dbReference type="NCBI Taxonomy" id="408170"/>
    <lineage>
        <taxon>unclassified sequences</taxon>
        <taxon>metagenomes</taxon>
        <taxon>organismal metagenomes</taxon>
    </lineage>
</organism>
<dbReference type="Gene3D" id="3.90.580.10">
    <property type="entry name" value="Zinc finger, CHC2-type domain"/>
    <property type="match status" value="1"/>
</dbReference>
<name>K1RQE7_9ZZZZ</name>
<reference evidence="2" key="1">
    <citation type="journal article" date="2013" name="Environ. Microbiol.">
        <title>Microbiota from the distal guts of lean and obese adolescents exhibit partial functional redundancy besides clear differences in community structure.</title>
        <authorList>
            <person name="Ferrer M."/>
            <person name="Ruiz A."/>
            <person name="Lanza F."/>
            <person name="Haange S.B."/>
            <person name="Oberbach A."/>
            <person name="Till H."/>
            <person name="Bargiela R."/>
            <person name="Campoy C."/>
            <person name="Segura M.T."/>
            <person name="Richter M."/>
            <person name="von Bergen M."/>
            <person name="Seifert J."/>
            <person name="Suarez A."/>
        </authorList>
    </citation>
    <scope>NUCLEOTIDE SEQUENCE</scope>
</reference>
<dbReference type="GO" id="GO:0003677">
    <property type="term" value="F:DNA binding"/>
    <property type="evidence" value="ECO:0007669"/>
    <property type="project" value="InterPro"/>
</dbReference>
<comment type="caution">
    <text evidence="2">The sequence shown here is derived from an EMBL/GenBank/DDBJ whole genome shotgun (WGS) entry which is preliminary data.</text>
</comment>
<evidence type="ECO:0008006" key="3">
    <source>
        <dbReference type="Google" id="ProtNLM"/>
    </source>
</evidence>
<evidence type="ECO:0000313" key="2">
    <source>
        <dbReference type="EMBL" id="EKC45794.1"/>
    </source>
</evidence>
<evidence type="ECO:0000256" key="1">
    <source>
        <dbReference type="SAM" id="MobiDB-lite"/>
    </source>
</evidence>
<dbReference type="GO" id="GO:0008270">
    <property type="term" value="F:zinc ion binding"/>
    <property type="evidence" value="ECO:0007669"/>
    <property type="project" value="InterPro"/>
</dbReference>